<dbReference type="Pfam" id="PF00571">
    <property type="entry name" value="CBS"/>
    <property type="match status" value="1"/>
</dbReference>
<dbReference type="FunCoup" id="A0A0C3G4Y0">
    <property type="interactions" value="26"/>
</dbReference>
<dbReference type="PROSITE" id="PS51371">
    <property type="entry name" value="CBS"/>
    <property type="match status" value="1"/>
</dbReference>
<name>A0A0C3G4Y0_PILCF</name>
<dbReference type="PANTHER" id="PTHR13780:SF36">
    <property type="entry name" value="CBS DOMAIN-CONTAINING PROTEIN"/>
    <property type="match status" value="1"/>
</dbReference>
<keyword evidence="7" id="KW-1185">Reference proteome</keyword>
<dbReference type="InterPro" id="IPR000644">
    <property type="entry name" value="CBS_dom"/>
</dbReference>
<dbReference type="InterPro" id="IPR046342">
    <property type="entry name" value="CBS_dom_sf"/>
</dbReference>
<organism evidence="6 7">
    <name type="scientific">Piloderma croceum (strain F 1598)</name>
    <dbReference type="NCBI Taxonomy" id="765440"/>
    <lineage>
        <taxon>Eukaryota</taxon>
        <taxon>Fungi</taxon>
        <taxon>Dikarya</taxon>
        <taxon>Basidiomycota</taxon>
        <taxon>Agaricomycotina</taxon>
        <taxon>Agaricomycetes</taxon>
        <taxon>Agaricomycetidae</taxon>
        <taxon>Atheliales</taxon>
        <taxon>Atheliaceae</taxon>
        <taxon>Piloderma</taxon>
    </lineage>
</organism>
<evidence type="ECO:0000256" key="1">
    <source>
        <dbReference type="ARBA" id="ARBA00022737"/>
    </source>
</evidence>
<dbReference type="SUPFAM" id="SSF54631">
    <property type="entry name" value="CBS-domain pair"/>
    <property type="match status" value="2"/>
</dbReference>
<dbReference type="HOGENOM" id="CLU_037525_0_0_1"/>
<dbReference type="AlphaFoldDB" id="A0A0C3G4Y0"/>
<feature type="compositionally biased region" description="Low complexity" evidence="4">
    <location>
        <begin position="394"/>
        <end position="417"/>
    </location>
</feature>
<evidence type="ECO:0000256" key="4">
    <source>
        <dbReference type="SAM" id="MobiDB-lite"/>
    </source>
</evidence>
<keyword evidence="1" id="KW-0677">Repeat</keyword>
<dbReference type="InterPro" id="IPR050511">
    <property type="entry name" value="AMPK_gamma/SDS23_families"/>
</dbReference>
<dbReference type="Gene3D" id="3.10.580.10">
    <property type="entry name" value="CBS-domain"/>
    <property type="match status" value="2"/>
</dbReference>
<sequence>MSAQNKRLSMRSESPLVVVTAPSIDSEEWIKSWKEVNARDLVVSPSIFSVDEETSVEEACDALLSENILCLAVKSRSSDSYTGLFDFSDVNAFLTLAATRHILPPEELREKPRVDQIVAAAKAGRVPVHLVSNLSEKNPLETLPWDANILSLLAVFSGGTHRVLIQESPPSANYLGIVSDRQLLSWFFSYAEKTPSFMQFISNSLHSLSLPSLNIYSAVVASTSSRSVLDAMKLMSEEGVSSVAVVEEETGSLLSAVSVTDIGKIVVPSQSNQILSTPLNQFISQIKEPDGSTDGADKYPVYSVFPTSMLSYTIQKLLATNAHRLFVIKDTSITLGSTATSGNLSGIVSIVDILSLFARIAQIRDVDPTRNQRHRRASSASSQSSRSDRDLAGSRSSSRTSLRPSSMSGNSPSGQSPENTRTSMSGLDPSCYQWAERVPK</sequence>
<gene>
    <name evidence="6" type="ORF">PILCRDRAFT_810581</name>
</gene>
<evidence type="ECO:0000313" key="6">
    <source>
        <dbReference type="EMBL" id="KIM91320.1"/>
    </source>
</evidence>
<evidence type="ECO:0000256" key="3">
    <source>
        <dbReference type="PROSITE-ProRule" id="PRU00703"/>
    </source>
</evidence>
<feature type="region of interest" description="Disordered" evidence="4">
    <location>
        <begin position="368"/>
        <end position="440"/>
    </location>
</feature>
<evidence type="ECO:0000259" key="5">
    <source>
        <dbReference type="PROSITE" id="PS51371"/>
    </source>
</evidence>
<keyword evidence="2 3" id="KW-0129">CBS domain</keyword>
<dbReference type="GO" id="GO:0042149">
    <property type="term" value="P:cellular response to glucose starvation"/>
    <property type="evidence" value="ECO:0007669"/>
    <property type="project" value="TreeGrafter"/>
</dbReference>
<dbReference type="InParanoid" id="A0A0C3G4Y0"/>
<dbReference type="STRING" id="765440.A0A0C3G4Y0"/>
<dbReference type="GO" id="GO:0004865">
    <property type="term" value="F:protein serine/threonine phosphatase inhibitor activity"/>
    <property type="evidence" value="ECO:0007669"/>
    <property type="project" value="TreeGrafter"/>
</dbReference>
<evidence type="ECO:0000256" key="2">
    <source>
        <dbReference type="ARBA" id="ARBA00023122"/>
    </source>
</evidence>
<dbReference type="EMBL" id="KN832971">
    <property type="protein sequence ID" value="KIM91320.1"/>
    <property type="molecule type" value="Genomic_DNA"/>
</dbReference>
<reference evidence="7" key="2">
    <citation type="submission" date="2015-01" db="EMBL/GenBank/DDBJ databases">
        <title>Evolutionary Origins and Diversification of the Mycorrhizal Mutualists.</title>
        <authorList>
            <consortium name="DOE Joint Genome Institute"/>
            <consortium name="Mycorrhizal Genomics Consortium"/>
            <person name="Kohler A."/>
            <person name="Kuo A."/>
            <person name="Nagy L.G."/>
            <person name="Floudas D."/>
            <person name="Copeland A."/>
            <person name="Barry K.W."/>
            <person name="Cichocki N."/>
            <person name="Veneault-Fourrey C."/>
            <person name="LaButti K."/>
            <person name="Lindquist E.A."/>
            <person name="Lipzen A."/>
            <person name="Lundell T."/>
            <person name="Morin E."/>
            <person name="Murat C."/>
            <person name="Riley R."/>
            <person name="Ohm R."/>
            <person name="Sun H."/>
            <person name="Tunlid A."/>
            <person name="Henrissat B."/>
            <person name="Grigoriev I.V."/>
            <person name="Hibbett D.S."/>
            <person name="Martin F."/>
        </authorList>
    </citation>
    <scope>NUCLEOTIDE SEQUENCE [LARGE SCALE GENOMIC DNA]</scope>
    <source>
        <strain evidence="7">F 1598</strain>
    </source>
</reference>
<reference evidence="6 7" key="1">
    <citation type="submission" date="2014-04" db="EMBL/GenBank/DDBJ databases">
        <authorList>
            <consortium name="DOE Joint Genome Institute"/>
            <person name="Kuo A."/>
            <person name="Tarkka M."/>
            <person name="Buscot F."/>
            <person name="Kohler A."/>
            <person name="Nagy L.G."/>
            <person name="Floudas D."/>
            <person name="Copeland A."/>
            <person name="Barry K.W."/>
            <person name="Cichocki N."/>
            <person name="Veneault-Fourrey C."/>
            <person name="LaButti K."/>
            <person name="Lindquist E.A."/>
            <person name="Lipzen A."/>
            <person name="Lundell T."/>
            <person name="Morin E."/>
            <person name="Murat C."/>
            <person name="Sun H."/>
            <person name="Tunlid A."/>
            <person name="Henrissat B."/>
            <person name="Grigoriev I.V."/>
            <person name="Hibbett D.S."/>
            <person name="Martin F."/>
            <person name="Nordberg H.P."/>
            <person name="Cantor M.N."/>
            <person name="Hua S.X."/>
        </authorList>
    </citation>
    <scope>NUCLEOTIDE SEQUENCE [LARGE SCALE GENOMIC DNA]</scope>
    <source>
        <strain evidence="6 7">F 1598</strain>
    </source>
</reference>
<evidence type="ECO:0000313" key="7">
    <source>
        <dbReference type="Proteomes" id="UP000054166"/>
    </source>
</evidence>
<feature type="domain" description="CBS" evidence="5">
    <location>
        <begin position="213"/>
        <end position="274"/>
    </location>
</feature>
<protein>
    <recommendedName>
        <fullName evidence="5">CBS domain-containing protein</fullName>
    </recommendedName>
</protein>
<dbReference type="OrthoDB" id="449052at2759"/>
<dbReference type="PANTHER" id="PTHR13780">
    <property type="entry name" value="AMP-ACTIVATED PROTEIN KINASE, GAMMA REGULATORY SUBUNIT"/>
    <property type="match status" value="1"/>
</dbReference>
<dbReference type="SMART" id="SM00116">
    <property type="entry name" value="CBS"/>
    <property type="match status" value="3"/>
</dbReference>
<dbReference type="Proteomes" id="UP000054166">
    <property type="component" value="Unassembled WGS sequence"/>
</dbReference>
<proteinExistence type="predicted"/>
<accession>A0A0C3G4Y0</accession>